<dbReference type="PANTHER" id="PTHR24104:SF25">
    <property type="entry name" value="PROTEIN LIN-41"/>
    <property type="match status" value="1"/>
</dbReference>
<feature type="transmembrane region" description="Helical" evidence="3">
    <location>
        <begin position="95"/>
        <end position="117"/>
    </location>
</feature>
<accession>A0A819ME65</accession>
<dbReference type="CDD" id="cd05819">
    <property type="entry name" value="NHL"/>
    <property type="match status" value="1"/>
</dbReference>
<comment type="caution">
    <text evidence="6">The sequence shown here is derived from an EMBL/GenBank/DDBJ whole genome shotgun (WGS) entry which is preliminary data.</text>
</comment>
<evidence type="ECO:0000313" key="5">
    <source>
        <dbReference type="EMBL" id="CAF1297568.1"/>
    </source>
</evidence>
<evidence type="ECO:0000256" key="2">
    <source>
        <dbReference type="PROSITE-ProRule" id="PRU00504"/>
    </source>
</evidence>
<evidence type="ECO:0000256" key="3">
    <source>
        <dbReference type="SAM" id="Phobius"/>
    </source>
</evidence>
<dbReference type="InterPro" id="IPR011042">
    <property type="entry name" value="6-blade_b-propeller_TolB-like"/>
</dbReference>
<gene>
    <name evidence="6" type="ORF">OKA104_LOCUS28509</name>
    <name evidence="5" type="ORF">VCS650_LOCUS30860</name>
</gene>
<proteinExistence type="predicted"/>
<protein>
    <recommendedName>
        <fullName evidence="4">SMP-30/Gluconolactonase/LRE-like region domain-containing protein</fullName>
    </recommendedName>
</protein>
<dbReference type="Gene3D" id="2.40.10.500">
    <property type="match status" value="2"/>
</dbReference>
<feature type="domain" description="SMP-30/Gluconolactonase/LRE-like region" evidence="4">
    <location>
        <begin position="189"/>
        <end position="300"/>
    </location>
</feature>
<keyword evidence="3" id="KW-0472">Membrane</keyword>
<dbReference type="Proteomes" id="UP000663881">
    <property type="component" value="Unassembled WGS sequence"/>
</dbReference>
<dbReference type="EMBL" id="CAJNON010000512">
    <property type="protein sequence ID" value="CAF1297568.1"/>
    <property type="molecule type" value="Genomic_DNA"/>
</dbReference>
<dbReference type="PROSITE" id="PS51125">
    <property type="entry name" value="NHL"/>
    <property type="match status" value="1"/>
</dbReference>
<keyword evidence="1" id="KW-0677">Repeat</keyword>
<feature type="repeat" description="NHL" evidence="2">
    <location>
        <begin position="183"/>
        <end position="221"/>
    </location>
</feature>
<dbReference type="AlphaFoldDB" id="A0A819ME65"/>
<dbReference type="GO" id="GO:0008270">
    <property type="term" value="F:zinc ion binding"/>
    <property type="evidence" value="ECO:0007669"/>
    <property type="project" value="UniProtKB-KW"/>
</dbReference>
<dbReference type="Pfam" id="PF08450">
    <property type="entry name" value="SGL"/>
    <property type="match status" value="1"/>
</dbReference>
<dbReference type="PANTHER" id="PTHR24104">
    <property type="entry name" value="E3 UBIQUITIN-PROTEIN LIGASE NHLRC1-RELATED"/>
    <property type="match status" value="1"/>
</dbReference>
<organism evidence="6 7">
    <name type="scientific">Adineta steineri</name>
    <dbReference type="NCBI Taxonomy" id="433720"/>
    <lineage>
        <taxon>Eukaryota</taxon>
        <taxon>Metazoa</taxon>
        <taxon>Spiralia</taxon>
        <taxon>Gnathifera</taxon>
        <taxon>Rotifera</taxon>
        <taxon>Eurotatoria</taxon>
        <taxon>Bdelloidea</taxon>
        <taxon>Adinetida</taxon>
        <taxon>Adinetidae</taxon>
        <taxon>Adineta</taxon>
    </lineage>
</organism>
<keyword evidence="3" id="KW-1133">Transmembrane helix</keyword>
<dbReference type="Gene3D" id="2.120.10.30">
    <property type="entry name" value="TolB, C-terminal domain"/>
    <property type="match status" value="1"/>
</dbReference>
<dbReference type="Proteomes" id="UP000663891">
    <property type="component" value="Unassembled WGS sequence"/>
</dbReference>
<reference evidence="6" key="1">
    <citation type="submission" date="2021-02" db="EMBL/GenBank/DDBJ databases">
        <authorList>
            <person name="Nowell W R."/>
        </authorList>
    </citation>
    <scope>NUCLEOTIDE SEQUENCE</scope>
</reference>
<dbReference type="SUPFAM" id="SSF63829">
    <property type="entry name" value="Calcium-dependent phosphotriesterase"/>
    <property type="match status" value="1"/>
</dbReference>
<name>A0A819ME65_9BILA</name>
<keyword evidence="3" id="KW-0812">Transmembrane</keyword>
<evidence type="ECO:0000313" key="7">
    <source>
        <dbReference type="Proteomes" id="UP000663881"/>
    </source>
</evidence>
<dbReference type="EMBL" id="CAJOAY010002768">
    <property type="protein sequence ID" value="CAF3978290.1"/>
    <property type="molecule type" value="Genomic_DNA"/>
</dbReference>
<dbReference type="OrthoDB" id="10039644at2759"/>
<evidence type="ECO:0000259" key="4">
    <source>
        <dbReference type="Pfam" id="PF08450"/>
    </source>
</evidence>
<dbReference type="InterPro" id="IPR013658">
    <property type="entry name" value="SGL"/>
</dbReference>
<sequence>MPVVVRSTCGSCCDPCCDPCCGPSCGPCCDPCCDPCCGPRCVVRTTTVCCRPAPVKVIKKTTVTVRKSRAKPESVDSTLSQTPNRLCEHVRKRKFLMWIILVVVILILMVIIIPTVIVSKKNNDALMTSAQTTATEQTTIEVVATESPTTLKLISTRSSTTVKDKHIRKWKQNGLTIAGGNGCGDGSHQLWYPQGIYVDDDNQSVYVADTSNHRIIQWKYGAKTGEVAAGGNEMGDEMNQLSGPIDLVVDKKDNSLIICEHSNWRVVRWSRERQIIEQILMSSIACLGLAMDSNGDLYVTDHSSVRVRRWNDGETEDGTIIAGDYEPGYHANQLSAPCYIFIDQERSLYVTDTFNNRVMKWMKDATEGIVVAGGQGEGTALSQLNSPRGVIVDEFDNVYVVDVFNYRTVRWSKGAREGSIVVGGNGFGNQPDQVGRAEDVSFDRQGNLYLVDSDNCRVLRFDVDYD</sequence>
<dbReference type="InterPro" id="IPR050952">
    <property type="entry name" value="TRIM-NHL_E3_ligases"/>
</dbReference>
<dbReference type="InterPro" id="IPR001258">
    <property type="entry name" value="NHL_repeat"/>
</dbReference>
<evidence type="ECO:0000256" key="1">
    <source>
        <dbReference type="ARBA" id="ARBA00022737"/>
    </source>
</evidence>
<evidence type="ECO:0000313" key="6">
    <source>
        <dbReference type="EMBL" id="CAF3978290.1"/>
    </source>
</evidence>